<evidence type="ECO:0000256" key="1">
    <source>
        <dbReference type="SAM" id="Phobius"/>
    </source>
</evidence>
<keyword evidence="2" id="KW-0732">Signal</keyword>
<evidence type="ECO:0000313" key="3">
    <source>
        <dbReference type="EMBL" id="GAA3876417.1"/>
    </source>
</evidence>
<name>A0ABP7KGB2_9MICO</name>
<keyword evidence="4" id="KW-1185">Reference proteome</keyword>
<keyword evidence="1" id="KW-0812">Transmembrane</keyword>
<protein>
    <recommendedName>
        <fullName evidence="5">DUF11 domain-containing protein</fullName>
    </recommendedName>
</protein>
<reference evidence="4" key="1">
    <citation type="journal article" date="2019" name="Int. J. Syst. Evol. Microbiol.">
        <title>The Global Catalogue of Microorganisms (GCM) 10K type strain sequencing project: providing services to taxonomists for standard genome sequencing and annotation.</title>
        <authorList>
            <consortium name="The Broad Institute Genomics Platform"/>
            <consortium name="The Broad Institute Genome Sequencing Center for Infectious Disease"/>
            <person name="Wu L."/>
            <person name="Ma J."/>
        </authorList>
    </citation>
    <scope>NUCLEOTIDE SEQUENCE [LARGE SCALE GENOMIC DNA]</scope>
    <source>
        <strain evidence="4">JCM 17021</strain>
    </source>
</reference>
<comment type="caution">
    <text evidence="3">The sequence shown here is derived from an EMBL/GenBank/DDBJ whole genome shotgun (WGS) entry which is preliminary data.</text>
</comment>
<accession>A0ABP7KGB2</accession>
<keyword evidence="1" id="KW-1133">Transmembrane helix</keyword>
<evidence type="ECO:0000313" key="4">
    <source>
        <dbReference type="Proteomes" id="UP001501803"/>
    </source>
</evidence>
<dbReference type="EMBL" id="BAABCN010000004">
    <property type="protein sequence ID" value="GAA3876417.1"/>
    <property type="molecule type" value="Genomic_DNA"/>
</dbReference>
<dbReference type="RefSeq" id="WP_345065339.1">
    <property type="nucleotide sequence ID" value="NZ_BAABCN010000004.1"/>
</dbReference>
<dbReference type="Proteomes" id="UP001501803">
    <property type="component" value="Unassembled WGS sequence"/>
</dbReference>
<feature type="signal peptide" evidence="2">
    <location>
        <begin position="1"/>
        <end position="36"/>
    </location>
</feature>
<feature type="transmembrane region" description="Helical" evidence="1">
    <location>
        <begin position="192"/>
        <end position="217"/>
    </location>
</feature>
<organism evidence="3 4">
    <name type="scientific">Leifsonia kafniensis</name>
    <dbReference type="NCBI Taxonomy" id="475957"/>
    <lineage>
        <taxon>Bacteria</taxon>
        <taxon>Bacillati</taxon>
        <taxon>Actinomycetota</taxon>
        <taxon>Actinomycetes</taxon>
        <taxon>Micrococcales</taxon>
        <taxon>Microbacteriaceae</taxon>
        <taxon>Leifsonia</taxon>
    </lineage>
</organism>
<proteinExistence type="predicted"/>
<feature type="chain" id="PRO_5046023954" description="DUF11 domain-containing protein" evidence="2">
    <location>
        <begin position="37"/>
        <end position="236"/>
    </location>
</feature>
<gene>
    <name evidence="3" type="ORF">GCM10022381_18730</name>
</gene>
<evidence type="ECO:0000256" key="2">
    <source>
        <dbReference type="SAM" id="SignalP"/>
    </source>
</evidence>
<sequence length="236" mass="23368">MGVQKLKTVAATMASIAAAGLICLLALGGAATSAAAAEVPTGLSVTITDGVDEVTAGSDVTYTAELSNTGSDPVTATLVVTVPGYVEITAADGAESDGTESVTAATATDAAWVVTVEPGAVATVAVGARVGEIPADELRVTTLVSVYLGDGDDARAAAPVIRSADANTIEGVTDPAAVATSQEADAPDTMSVGAAVMIGAAALVFLALVVMILLLIIRSKRGRSPENARGRRSSRD</sequence>
<keyword evidence="1" id="KW-0472">Membrane</keyword>
<evidence type="ECO:0008006" key="5">
    <source>
        <dbReference type="Google" id="ProtNLM"/>
    </source>
</evidence>